<keyword evidence="4" id="KW-0238">DNA-binding</keyword>
<dbReference type="Pfam" id="PF00072">
    <property type="entry name" value="Response_reg"/>
    <property type="match status" value="1"/>
</dbReference>
<keyword evidence="3" id="KW-0805">Transcription regulation</keyword>
<dbReference type="InterPro" id="IPR050595">
    <property type="entry name" value="Bact_response_regulator"/>
</dbReference>
<comment type="caution">
    <text evidence="8">The sequence shown here is derived from an EMBL/GenBank/DDBJ whole genome shotgun (WGS) entry which is preliminary data.</text>
</comment>
<evidence type="ECO:0000256" key="6">
    <source>
        <dbReference type="PROSITE-ProRule" id="PRU00169"/>
    </source>
</evidence>
<evidence type="ECO:0000259" key="7">
    <source>
        <dbReference type="PROSITE" id="PS50110"/>
    </source>
</evidence>
<dbReference type="PROSITE" id="PS50110">
    <property type="entry name" value="RESPONSE_REGULATORY"/>
    <property type="match status" value="1"/>
</dbReference>
<organism evidence="8 9">
    <name type="scientific">Aliigemmobacter aestuarii</name>
    <dbReference type="NCBI Taxonomy" id="1445661"/>
    <lineage>
        <taxon>Bacteria</taxon>
        <taxon>Pseudomonadati</taxon>
        <taxon>Pseudomonadota</taxon>
        <taxon>Alphaproteobacteria</taxon>
        <taxon>Rhodobacterales</taxon>
        <taxon>Paracoccaceae</taxon>
        <taxon>Aliigemmobacter</taxon>
    </lineage>
</organism>
<dbReference type="GO" id="GO:0003677">
    <property type="term" value="F:DNA binding"/>
    <property type="evidence" value="ECO:0007669"/>
    <property type="project" value="UniProtKB-KW"/>
</dbReference>
<evidence type="ECO:0000313" key="8">
    <source>
        <dbReference type="EMBL" id="THD82879.1"/>
    </source>
</evidence>
<dbReference type="PANTHER" id="PTHR44591">
    <property type="entry name" value="STRESS RESPONSE REGULATOR PROTEIN 1"/>
    <property type="match status" value="1"/>
</dbReference>
<dbReference type="PANTHER" id="PTHR44591:SF14">
    <property type="entry name" value="PROTEIN PILG"/>
    <property type="match status" value="1"/>
</dbReference>
<evidence type="ECO:0000256" key="5">
    <source>
        <dbReference type="ARBA" id="ARBA00023163"/>
    </source>
</evidence>
<keyword evidence="1 6" id="KW-0597">Phosphoprotein</keyword>
<evidence type="ECO:0000313" key="9">
    <source>
        <dbReference type="Proteomes" id="UP000309450"/>
    </source>
</evidence>
<dbReference type="EMBL" id="SSND01000003">
    <property type="protein sequence ID" value="THD82879.1"/>
    <property type="molecule type" value="Genomic_DNA"/>
</dbReference>
<feature type="modified residue" description="4-aspartylphosphate" evidence="6">
    <location>
        <position position="53"/>
    </location>
</feature>
<proteinExistence type="predicted"/>
<dbReference type="SUPFAM" id="SSF52172">
    <property type="entry name" value="CheY-like"/>
    <property type="match status" value="1"/>
</dbReference>
<dbReference type="InterPro" id="IPR001789">
    <property type="entry name" value="Sig_transdc_resp-reg_receiver"/>
</dbReference>
<dbReference type="AlphaFoldDB" id="A0A4S3MP09"/>
<feature type="domain" description="Response regulatory" evidence="7">
    <location>
        <begin position="4"/>
        <end position="120"/>
    </location>
</feature>
<evidence type="ECO:0000256" key="2">
    <source>
        <dbReference type="ARBA" id="ARBA00023012"/>
    </source>
</evidence>
<dbReference type="Proteomes" id="UP000309450">
    <property type="component" value="Unassembled WGS sequence"/>
</dbReference>
<name>A0A4S3MP09_9RHOB</name>
<evidence type="ECO:0000256" key="1">
    <source>
        <dbReference type="ARBA" id="ARBA00022553"/>
    </source>
</evidence>
<dbReference type="OrthoDB" id="9801602at2"/>
<protein>
    <submittedName>
        <fullName evidence="8">Response regulator transcription factor</fullName>
    </submittedName>
</protein>
<keyword evidence="9" id="KW-1185">Reference proteome</keyword>
<accession>A0A4S3MP09</accession>
<dbReference type="GO" id="GO:0000160">
    <property type="term" value="P:phosphorelay signal transduction system"/>
    <property type="evidence" value="ECO:0007669"/>
    <property type="project" value="UniProtKB-KW"/>
</dbReference>
<gene>
    <name evidence="8" type="ORF">E7811_12035</name>
</gene>
<dbReference type="CDD" id="cd17574">
    <property type="entry name" value="REC_OmpR"/>
    <property type="match status" value="1"/>
</dbReference>
<dbReference type="Gene3D" id="3.40.50.2300">
    <property type="match status" value="1"/>
</dbReference>
<evidence type="ECO:0000256" key="4">
    <source>
        <dbReference type="ARBA" id="ARBA00023125"/>
    </source>
</evidence>
<evidence type="ECO:0000256" key="3">
    <source>
        <dbReference type="ARBA" id="ARBA00023015"/>
    </source>
</evidence>
<dbReference type="InterPro" id="IPR011006">
    <property type="entry name" value="CheY-like_superfamily"/>
</dbReference>
<keyword evidence="5" id="KW-0804">Transcription</keyword>
<dbReference type="RefSeq" id="WP_136394905.1">
    <property type="nucleotide sequence ID" value="NZ_SSND01000003.1"/>
</dbReference>
<keyword evidence="2" id="KW-0902">Two-component regulatory system</keyword>
<dbReference type="FunFam" id="3.40.50.2300:FF:000001">
    <property type="entry name" value="DNA-binding response regulator PhoB"/>
    <property type="match status" value="1"/>
</dbReference>
<sequence length="123" mass="13316">MSRHVLLIEDEQHIAEAISFILGRDGWQVTHLSDGMTAEAAMKTGRPDLVILDLMLPGRSGFEILAAIRADAELSPMPVLMLTAKGQGRERDEAERAGVDRFMAKPFSNAEMLAAVRDLAGGA</sequence>
<dbReference type="SMART" id="SM00448">
    <property type="entry name" value="REC"/>
    <property type="match status" value="1"/>
</dbReference>
<reference evidence="8 9" key="1">
    <citation type="submission" date="2019-04" db="EMBL/GenBank/DDBJ databases">
        <title>Draft genome sequence of Gemmobacter aestuarii sp. nov.</title>
        <authorList>
            <person name="Hameed A."/>
            <person name="Lin S.-Y."/>
            <person name="Shahina M."/>
            <person name="Lai W.-A."/>
            <person name="Young C.-C."/>
        </authorList>
    </citation>
    <scope>NUCLEOTIDE SEQUENCE [LARGE SCALE GENOMIC DNA]</scope>
    <source>
        <strain evidence="8 9">CC-PW-75</strain>
    </source>
</reference>